<evidence type="ECO:0008006" key="6">
    <source>
        <dbReference type="Google" id="ProtNLM"/>
    </source>
</evidence>
<keyword evidence="5" id="KW-1185">Reference proteome</keyword>
<feature type="transmembrane region" description="Helical" evidence="3">
    <location>
        <begin position="20"/>
        <end position="40"/>
    </location>
</feature>
<dbReference type="GO" id="GO:0005886">
    <property type="term" value="C:plasma membrane"/>
    <property type="evidence" value="ECO:0007669"/>
    <property type="project" value="TreeGrafter"/>
</dbReference>
<reference evidence="4 5" key="1">
    <citation type="submission" date="2020-05" db="EMBL/GenBank/DDBJ databases">
        <title>Complete closed genome sequence of Defluviicoccus vanus.</title>
        <authorList>
            <person name="Bessarab I."/>
            <person name="Arumugam K."/>
            <person name="Maszenan A.M."/>
            <person name="Seviour R.J."/>
            <person name="Williams R.B."/>
        </authorList>
    </citation>
    <scope>NUCLEOTIDE SEQUENCE [LARGE SCALE GENOMIC DNA]</scope>
    <source>
        <strain evidence="4 5">Ben 114</strain>
    </source>
</reference>
<feature type="compositionally biased region" description="Low complexity" evidence="2">
    <location>
        <begin position="585"/>
        <end position="615"/>
    </location>
</feature>
<gene>
    <name evidence="4" type="ORF">HQ394_13450</name>
</gene>
<keyword evidence="3" id="KW-0472">Membrane</keyword>
<dbReference type="AlphaFoldDB" id="A0A7H1N365"/>
<dbReference type="KEGG" id="dvn:HQ394_13450"/>
<dbReference type="PANTHER" id="PTHR32309">
    <property type="entry name" value="TYROSINE-PROTEIN KINASE"/>
    <property type="match status" value="1"/>
</dbReference>
<keyword evidence="3" id="KW-0812">Transmembrane</keyword>
<accession>A0A7H1N365</accession>
<keyword evidence="3" id="KW-1133">Transmembrane helix</keyword>
<dbReference type="EMBL" id="CP053923">
    <property type="protein sequence ID" value="QNT70151.1"/>
    <property type="molecule type" value="Genomic_DNA"/>
</dbReference>
<feature type="transmembrane region" description="Helical" evidence="3">
    <location>
        <begin position="465"/>
        <end position="484"/>
    </location>
</feature>
<evidence type="ECO:0000256" key="2">
    <source>
        <dbReference type="SAM" id="MobiDB-lite"/>
    </source>
</evidence>
<dbReference type="SUPFAM" id="SSF57997">
    <property type="entry name" value="Tropomyosin"/>
    <property type="match status" value="1"/>
</dbReference>
<feature type="transmembrane region" description="Helical" evidence="3">
    <location>
        <begin position="526"/>
        <end position="545"/>
    </location>
</feature>
<feature type="coiled-coil region" evidence="1">
    <location>
        <begin position="172"/>
        <end position="235"/>
    </location>
</feature>
<proteinExistence type="predicted"/>
<dbReference type="RefSeq" id="WP_190260637.1">
    <property type="nucleotide sequence ID" value="NZ_CP053923.1"/>
</dbReference>
<dbReference type="GO" id="GO:0004713">
    <property type="term" value="F:protein tyrosine kinase activity"/>
    <property type="evidence" value="ECO:0007669"/>
    <property type="project" value="TreeGrafter"/>
</dbReference>
<protein>
    <recommendedName>
        <fullName evidence="6">Lipopolysaccharide biosynthesis protein</fullName>
    </recommendedName>
</protein>
<evidence type="ECO:0000313" key="4">
    <source>
        <dbReference type="EMBL" id="QNT70151.1"/>
    </source>
</evidence>
<keyword evidence="1" id="KW-0175">Coiled coil</keyword>
<dbReference type="Proteomes" id="UP000516369">
    <property type="component" value="Chromosome"/>
</dbReference>
<dbReference type="InterPro" id="IPR050445">
    <property type="entry name" value="Bact_polysacc_biosynth/exp"/>
</dbReference>
<feature type="compositionally biased region" description="Low complexity" evidence="2">
    <location>
        <begin position="653"/>
        <end position="667"/>
    </location>
</feature>
<organism evidence="4 5">
    <name type="scientific">Defluviicoccus vanus</name>
    <dbReference type="NCBI Taxonomy" id="111831"/>
    <lineage>
        <taxon>Bacteria</taxon>
        <taxon>Pseudomonadati</taxon>
        <taxon>Pseudomonadota</taxon>
        <taxon>Alphaproteobacteria</taxon>
        <taxon>Rhodospirillales</taxon>
        <taxon>Rhodospirillaceae</taxon>
        <taxon>Defluviicoccus</taxon>
    </lineage>
</organism>
<evidence type="ECO:0000256" key="1">
    <source>
        <dbReference type="SAM" id="Coils"/>
    </source>
</evidence>
<name>A0A7H1N365_9PROT</name>
<evidence type="ECO:0000313" key="5">
    <source>
        <dbReference type="Proteomes" id="UP000516369"/>
    </source>
</evidence>
<feature type="compositionally biased region" description="Basic residues" evidence="2">
    <location>
        <begin position="616"/>
        <end position="631"/>
    </location>
</feature>
<feature type="transmembrane region" description="Helical" evidence="3">
    <location>
        <begin position="496"/>
        <end position="514"/>
    </location>
</feature>
<dbReference type="PANTHER" id="PTHR32309:SF13">
    <property type="entry name" value="FERRIC ENTEROBACTIN TRANSPORT PROTEIN FEPE"/>
    <property type="match status" value="1"/>
</dbReference>
<sequence length="674" mass="74805">MDNGPANLQELLALARRRIWWIVAPFFVLFPLSAVIVLFLPPVYESTGKILIEDPDIPRELAVSTISSALDKRLQTINQRVMTVDNLARILEARDLYPEDRAQMSSAESVARFRQHIDMKLITAGAGGTTIAFTVSFQHRNPKVAVDVTNDLVALYLRENVRDRQFRATQTAEFFESETKRLEGVIADLESKLADLRRTQYGSLPEQLPFNQQLIARAEEELRDLDRQTQTLQGRRVYLQTEAAKLASRGQIFPDLDQLKALRLQLTQASSRYGPDHPDVVRLRREVDALERETQAPTDRASLLKQLAQTEAQLAVARERYTDSHPEVVRLSRQADAVRARIAAAPGAAAPTALAANDPASLQVQQQLQTTDVELAAATKQQDAVRQRIAEYERRVEATPGVQQTYQALTRQLDAASNGYYEIRNKQTAAQMGELLEIERKSERFSLVEPPVEPNAPIKPNRKKLLALGFAVSVGFGFALTAALEMMDSSIRAPRDLVRLAGGLPLAVIPYIATRQDVARVRKLRAAVSAAVALLVVLALAFVHFEVMPLEAALATIEQRLETTFARGRLRWSTIRPAVPSRKCSAPSSGRGASGRVARCGRSRSQPTNRPPARWTPRRRRLAGSRRSAARSRRDNFPSGSSPDSTTPNSRTPSGCCGPRSSSACARSRARRLR</sequence>
<feature type="compositionally biased region" description="Polar residues" evidence="2">
    <location>
        <begin position="638"/>
        <end position="652"/>
    </location>
</feature>
<evidence type="ECO:0000256" key="3">
    <source>
        <dbReference type="SAM" id="Phobius"/>
    </source>
</evidence>
<feature type="region of interest" description="Disordered" evidence="2">
    <location>
        <begin position="580"/>
        <end position="674"/>
    </location>
</feature>